<dbReference type="AlphaFoldDB" id="A0A2G9RJC9"/>
<evidence type="ECO:0000313" key="3">
    <source>
        <dbReference type="Proteomes" id="UP000228934"/>
    </source>
</evidence>
<keyword evidence="3" id="KW-1185">Reference proteome</keyword>
<dbReference type="Proteomes" id="UP000228934">
    <property type="component" value="Unassembled WGS sequence"/>
</dbReference>
<reference evidence="3" key="1">
    <citation type="journal article" date="2017" name="Nat. Commun.">
        <title>The North American bullfrog draft genome provides insight into hormonal regulation of long noncoding RNA.</title>
        <authorList>
            <person name="Hammond S.A."/>
            <person name="Warren R.L."/>
            <person name="Vandervalk B.P."/>
            <person name="Kucuk E."/>
            <person name="Khan H."/>
            <person name="Gibb E.A."/>
            <person name="Pandoh P."/>
            <person name="Kirk H."/>
            <person name="Zhao Y."/>
            <person name="Jones M."/>
            <person name="Mungall A.J."/>
            <person name="Coope R."/>
            <person name="Pleasance S."/>
            <person name="Moore R.A."/>
            <person name="Holt R.A."/>
            <person name="Round J.M."/>
            <person name="Ohora S."/>
            <person name="Walle B.V."/>
            <person name="Veldhoen N."/>
            <person name="Helbing C.C."/>
            <person name="Birol I."/>
        </authorList>
    </citation>
    <scope>NUCLEOTIDE SEQUENCE [LARGE SCALE GENOMIC DNA]</scope>
</reference>
<gene>
    <name evidence="2" type="ORF">AB205_0221080</name>
</gene>
<accession>A0A2G9RJC9</accession>
<sequence length="70" mass="7809">MSLMHALSMDVMPFIESCDSRTHDIAAMPVKRPQPVNFLFVFLEHTSVRTSPKGTHRGKVASFGRSTVYG</sequence>
<evidence type="ECO:0000313" key="2">
    <source>
        <dbReference type="EMBL" id="PIO27865.1"/>
    </source>
</evidence>
<proteinExistence type="predicted"/>
<protein>
    <submittedName>
        <fullName evidence="2">Uncharacterized protein</fullName>
    </submittedName>
</protein>
<organism evidence="2 3">
    <name type="scientific">Aquarana catesbeiana</name>
    <name type="common">American bullfrog</name>
    <name type="synonym">Rana catesbeiana</name>
    <dbReference type="NCBI Taxonomy" id="8400"/>
    <lineage>
        <taxon>Eukaryota</taxon>
        <taxon>Metazoa</taxon>
        <taxon>Chordata</taxon>
        <taxon>Craniata</taxon>
        <taxon>Vertebrata</taxon>
        <taxon>Euteleostomi</taxon>
        <taxon>Amphibia</taxon>
        <taxon>Batrachia</taxon>
        <taxon>Anura</taxon>
        <taxon>Neobatrachia</taxon>
        <taxon>Ranoidea</taxon>
        <taxon>Ranidae</taxon>
        <taxon>Aquarana</taxon>
    </lineage>
</organism>
<dbReference type="EMBL" id="KV940762">
    <property type="protein sequence ID" value="PIO27865.1"/>
    <property type="molecule type" value="Genomic_DNA"/>
</dbReference>
<evidence type="ECO:0000256" key="1">
    <source>
        <dbReference type="SAM" id="MobiDB-lite"/>
    </source>
</evidence>
<feature type="region of interest" description="Disordered" evidence="1">
    <location>
        <begin position="51"/>
        <end position="70"/>
    </location>
</feature>
<name>A0A2G9RJC9_AQUCT</name>